<keyword evidence="3" id="KW-0732">Signal</keyword>
<keyword evidence="2" id="KW-0812">Transmembrane</keyword>
<feature type="transmembrane region" description="Helical" evidence="2">
    <location>
        <begin position="195"/>
        <end position="221"/>
    </location>
</feature>
<reference evidence="4 5" key="1">
    <citation type="journal article" date="2012" name="PLoS Pathog.">
        <title>Diverse lifestyles and strategies of plant pathogenesis encoded in the genomes of eighteen Dothideomycetes fungi.</title>
        <authorList>
            <person name="Ohm R.A."/>
            <person name="Feau N."/>
            <person name="Henrissat B."/>
            <person name="Schoch C.L."/>
            <person name="Horwitz B.A."/>
            <person name="Barry K.W."/>
            <person name="Condon B.J."/>
            <person name="Copeland A.C."/>
            <person name="Dhillon B."/>
            <person name="Glaser F."/>
            <person name="Hesse C.N."/>
            <person name="Kosti I."/>
            <person name="LaButti K."/>
            <person name="Lindquist E.A."/>
            <person name="Lucas S."/>
            <person name="Salamov A.A."/>
            <person name="Bradshaw R.E."/>
            <person name="Ciuffetti L."/>
            <person name="Hamelin R.C."/>
            <person name="Kema G.H.J."/>
            <person name="Lawrence C."/>
            <person name="Scott J.A."/>
            <person name="Spatafora J.W."/>
            <person name="Turgeon B.G."/>
            <person name="de Wit P.J.G.M."/>
            <person name="Zhong S."/>
            <person name="Goodwin S.B."/>
            <person name="Grigoriev I.V."/>
        </authorList>
    </citation>
    <scope>NUCLEOTIDE SEQUENCE [LARGE SCALE GENOMIC DNA]</scope>
    <source>
        <strain evidence="5">C5 / ATCC 48332 / race O</strain>
    </source>
</reference>
<sequence length="265" mass="28357">MRIAALVPVLLTFSSSVLATCWFPDGQESTLDTACNPNAIVSSCCFDRQACLSNGLCVSDPHDPAKARTHRGTCTDRGWKSGNCVRQCFDNMHAGAPVYSCNVTDVDSYCCYDNCKCENPFEVFSFDGTPANVSTMTVILESFTQTRNPTATAKPQNPSNLPATSFALPTGSPNGSANSSASAEVASSSTSSPNYLALGIGLGLGLGLGFPIIFLVAFFCWRRRKAAAKKSLQNSRQPPELNSAEYYPPAQKYAYNLDGMPKAPQ</sequence>
<accession>M2UPX0</accession>
<feature type="compositionally biased region" description="Polar residues" evidence="1">
    <location>
        <begin position="148"/>
        <end position="163"/>
    </location>
</feature>
<evidence type="ECO:0000256" key="3">
    <source>
        <dbReference type="SAM" id="SignalP"/>
    </source>
</evidence>
<evidence type="ECO:0000313" key="5">
    <source>
        <dbReference type="Proteomes" id="UP000016936"/>
    </source>
</evidence>
<proteinExistence type="predicted"/>
<feature type="compositionally biased region" description="Low complexity" evidence="1">
    <location>
        <begin position="169"/>
        <end position="184"/>
    </location>
</feature>
<dbReference type="OMA" id="CENPFEV"/>
<feature type="region of interest" description="Disordered" evidence="1">
    <location>
        <begin position="148"/>
        <end position="184"/>
    </location>
</feature>
<evidence type="ECO:0000256" key="2">
    <source>
        <dbReference type="SAM" id="Phobius"/>
    </source>
</evidence>
<keyword evidence="5" id="KW-1185">Reference proteome</keyword>
<dbReference type="EMBL" id="KB445578">
    <property type="protein sequence ID" value="EMD89927.1"/>
    <property type="molecule type" value="Genomic_DNA"/>
</dbReference>
<dbReference type="STRING" id="701091.M2UPX0"/>
<feature type="signal peptide" evidence="3">
    <location>
        <begin position="1"/>
        <end position="19"/>
    </location>
</feature>
<dbReference type="Proteomes" id="UP000016936">
    <property type="component" value="Unassembled WGS sequence"/>
</dbReference>
<protein>
    <recommendedName>
        <fullName evidence="6">Mid2 domain-containing protein</fullName>
    </recommendedName>
</protein>
<reference evidence="5" key="2">
    <citation type="journal article" date="2013" name="PLoS Genet.">
        <title>Comparative genome structure, secondary metabolite, and effector coding capacity across Cochliobolus pathogens.</title>
        <authorList>
            <person name="Condon B.J."/>
            <person name="Leng Y."/>
            <person name="Wu D."/>
            <person name="Bushley K.E."/>
            <person name="Ohm R.A."/>
            <person name="Otillar R."/>
            <person name="Martin J."/>
            <person name="Schackwitz W."/>
            <person name="Grimwood J."/>
            <person name="MohdZainudin N."/>
            <person name="Xue C."/>
            <person name="Wang R."/>
            <person name="Manning V.A."/>
            <person name="Dhillon B."/>
            <person name="Tu Z.J."/>
            <person name="Steffenson B.J."/>
            <person name="Salamov A."/>
            <person name="Sun H."/>
            <person name="Lowry S."/>
            <person name="LaButti K."/>
            <person name="Han J."/>
            <person name="Copeland A."/>
            <person name="Lindquist E."/>
            <person name="Barry K."/>
            <person name="Schmutz J."/>
            <person name="Baker S.E."/>
            <person name="Ciuffetti L.M."/>
            <person name="Grigoriev I.V."/>
            <person name="Zhong S."/>
            <person name="Turgeon B.G."/>
        </authorList>
    </citation>
    <scope>NUCLEOTIDE SEQUENCE [LARGE SCALE GENOMIC DNA]</scope>
    <source>
        <strain evidence="5">C5 / ATCC 48332 / race O</strain>
    </source>
</reference>
<feature type="chain" id="PRO_5004027823" description="Mid2 domain-containing protein" evidence="3">
    <location>
        <begin position="20"/>
        <end position="265"/>
    </location>
</feature>
<dbReference type="eggNOG" id="ENOG502SQDU">
    <property type="taxonomic scope" value="Eukaryota"/>
</dbReference>
<evidence type="ECO:0000313" key="4">
    <source>
        <dbReference type="EMBL" id="EMD89927.1"/>
    </source>
</evidence>
<organism evidence="4 5">
    <name type="scientific">Cochliobolus heterostrophus (strain C5 / ATCC 48332 / race O)</name>
    <name type="common">Southern corn leaf blight fungus</name>
    <name type="synonym">Bipolaris maydis</name>
    <dbReference type="NCBI Taxonomy" id="701091"/>
    <lineage>
        <taxon>Eukaryota</taxon>
        <taxon>Fungi</taxon>
        <taxon>Dikarya</taxon>
        <taxon>Ascomycota</taxon>
        <taxon>Pezizomycotina</taxon>
        <taxon>Dothideomycetes</taxon>
        <taxon>Pleosporomycetidae</taxon>
        <taxon>Pleosporales</taxon>
        <taxon>Pleosporineae</taxon>
        <taxon>Pleosporaceae</taxon>
        <taxon>Bipolaris</taxon>
    </lineage>
</organism>
<evidence type="ECO:0008006" key="6">
    <source>
        <dbReference type="Google" id="ProtNLM"/>
    </source>
</evidence>
<dbReference type="OrthoDB" id="5215637at2759"/>
<gene>
    <name evidence="4" type="ORF">COCHEDRAFT_1178046</name>
</gene>
<name>M2UPX0_COCH5</name>
<evidence type="ECO:0000256" key="1">
    <source>
        <dbReference type="SAM" id="MobiDB-lite"/>
    </source>
</evidence>
<keyword evidence="2" id="KW-1133">Transmembrane helix</keyword>
<keyword evidence="2" id="KW-0472">Membrane</keyword>
<dbReference type="AlphaFoldDB" id="M2UPX0"/>
<dbReference type="HOGENOM" id="CLU_055859_4_1_1"/>